<feature type="transmembrane region" description="Helical" evidence="6">
    <location>
        <begin position="79"/>
        <end position="98"/>
    </location>
</feature>
<gene>
    <name evidence="7" type="ORF">LTR36_002848</name>
</gene>
<evidence type="ECO:0000256" key="2">
    <source>
        <dbReference type="ARBA" id="ARBA00022692"/>
    </source>
</evidence>
<evidence type="ECO:0000256" key="6">
    <source>
        <dbReference type="SAM" id="Phobius"/>
    </source>
</evidence>
<feature type="compositionally biased region" description="Basic residues" evidence="5">
    <location>
        <begin position="230"/>
        <end position="239"/>
    </location>
</feature>
<dbReference type="InterPro" id="IPR007568">
    <property type="entry name" value="RTA1"/>
</dbReference>
<dbReference type="PANTHER" id="PTHR31465:SF15">
    <property type="entry name" value="LIPID TRANSPORTER ATNI-RELATED"/>
    <property type="match status" value="1"/>
</dbReference>
<dbReference type="GO" id="GO:0016020">
    <property type="term" value="C:membrane"/>
    <property type="evidence" value="ECO:0007669"/>
    <property type="project" value="UniProtKB-SubCell"/>
</dbReference>
<keyword evidence="4 6" id="KW-0472">Membrane</keyword>
<dbReference type="Pfam" id="PF04479">
    <property type="entry name" value="RTA1"/>
    <property type="match status" value="1"/>
</dbReference>
<accession>A0AAV9JKR1</accession>
<evidence type="ECO:0008006" key="9">
    <source>
        <dbReference type="Google" id="ProtNLM"/>
    </source>
</evidence>
<keyword evidence="3 6" id="KW-1133">Transmembrane helix</keyword>
<evidence type="ECO:0000256" key="3">
    <source>
        <dbReference type="ARBA" id="ARBA00022989"/>
    </source>
</evidence>
<name>A0AAV9JKR1_9PEZI</name>
<dbReference type="Proteomes" id="UP001324427">
    <property type="component" value="Unassembled WGS sequence"/>
</dbReference>
<organism evidence="7 8">
    <name type="scientific">Oleoguttula mirabilis</name>
    <dbReference type="NCBI Taxonomy" id="1507867"/>
    <lineage>
        <taxon>Eukaryota</taxon>
        <taxon>Fungi</taxon>
        <taxon>Dikarya</taxon>
        <taxon>Ascomycota</taxon>
        <taxon>Pezizomycotina</taxon>
        <taxon>Dothideomycetes</taxon>
        <taxon>Dothideomycetidae</taxon>
        <taxon>Mycosphaerellales</taxon>
        <taxon>Teratosphaeriaceae</taxon>
        <taxon>Oleoguttula</taxon>
    </lineage>
</organism>
<feature type="transmembrane region" description="Helical" evidence="6">
    <location>
        <begin position="196"/>
        <end position="216"/>
    </location>
</feature>
<feature type="transmembrane region" description="Helical" evidence="6">
    <location>
        <begin position="118"/>
        <end position="140"/>
    </location>
</feature>
<feature type="transmembrane region" description="Helical" evidence="6">
    <location>
        <begin position="37"/>
        <end position="58"/>
    </location>
</feature>
<evidence type="ECO:0000313" key="7">
    <source>
        <dbReference type="EMBL" id="KAK4545498.1"/>
    </source>
</evidence>
<comment type="caution">
    <text evidence="7">The sequence shown here is derived from an EMBL/GenBank/DDBJ whole genome shotgun (WGS) entry which is preliminary data.</text>
</comment>
<keyword evidence="8" id="KW-1185">Reference proteome</keyword>
<sequence>MFWTRKPYSWVICFSGGLQTAAYVLRTISIRQVTNSSVYSLWFILMMIAPVWTNAYAYMVMGRMVFNFTSTGSVAKVKAWHFGLIFVLLDVCAFLAQLGGAAIASGTNVSEKTAMMGIHIYMGGIGFQQLCLFIFLGLAIRLHMHLRQQPLSPQRKTAFRLLYVEYIIVFLITGRIIFRLIEYSSGITSSIPQHEVYQYVFDSSLMLIALALFNIFHPGMMMPGKASNMPKRKERKTLKKQGQAPMGRAGEYMMLEKWRGVSPAPGDVEAGLIN</sequence>
<comment type="subcellular location">
    <subcellularLocation>
        <location evidence="1">Membrane</location>
        <topology evidence="1">Multi-pass membrane protein</topology>
    </subcellularLocation>
</comment>
<feature type="transmembrane region" description="Helical" evidence="6">
    <location>
        <begin position="161"/>
        <end position="181"/>
    </location>
</feature>
<evidence type="ECO:0000256" key="1">
    <source>
        <dbReference type="ARBA" id="ARBA00004141"/>
    </source>
</evidence>
<evidence type="ECO:0000313" key="8">
    <source>
        <dbReference type="Proteomes" id="UP001324427"/>
    </source>
</evidence>
<reference evidence="7 8" key="1">
    <citation type="submission" date="2021-11" db="EMBL/GenBank/DDBJ databases">
        <title>Black yeast isolated from Biological Soil Crust.</title>
        <authorList>
            <person name="Kurbessoian T."/>
        </authorList>
    </citation>
    <scope>NUCLEOTIDE SEQUENCE [LARGE SCALE GENOMIC DNA]</scope>
    <source>
        <strain evidence="7 8">CCFEE 5522</strain>
    </source>
</reference>
<keyword evidence="2 6" id="KW-0812">Transmembrane</keyword>
<evidence type="ECO:0000256" key="4">
    <source>
        <dbReference type="ARBA" id="ARBA00023136"/>
    </source>
</evidence>
<dbReference type="AlphaFoldDB" id="A0AAV9JKR1"/>
<feature type="region of interest" description="Disordered" evidence="5">
    <location>
        <begin position="226"/>
        <end position="245"/>
    </location>
</feature>
<feature type="transmembrane region" description="Helical" evidence="6">
    <location>
        <begin position="7"/>
        <end position="25"/>
    </location>
</feature>
<dbReference type="EMBL" id="JAVFHQ010000019">
    <property type="protein sequence ID" value="KAK4545498.1"/>
    <property type="molecule type" value="Genomic_DNA"/>
</dbReference>
<evidence type="ECO:0000256" key="5">
    <source>
        <dbReference type="SAM" id="MobiDB-lite"/>
    </source>
</evidence>
<proteinExistence type="predicted"/>
<protein>
    <recommendedName>
        <fullName evidence="9">RTA1-like protein</fullName>
    </recommendedName>
</protein>
<dbReference type="PANTHER" id="PTHR31465">
    <property type="entry name" value="PROTEIN RTA1-RELATED"/>
    <property type="match status" value="1"/>
</dbReference>